<dbReference type="AlphaFoldDB" id="A0A5N7J3E7"/>
<dbReference type="InterPro" id="IPR051531">
    <property type="entry name" value="N-acetyltransferase"/>
</dbReference>
<dbReference type="PROSITE" id="PS51186">
    <property type="entry name" value="GNAT"/>
    <property type="match status" value="1"/>
</dbReference>
<comment type="caution">
    <text evidence="2">The sequence shown here is derived from an EMBL/GenBank/DDBJ whole genome shotgun (WGS) entry which is preliminary data.</text>
</comment>
<dbReference type="Proteomes" id="UP000342249">
    <property type="component" value="Unassembled WGS sequence"/>
</dbReference>
<organism evidence="2 3">
    <name type="scientific">Clostridium estertheticum</name>
    <dbReference type="NCBI Taxonomy" id="238834"/>
    <lineage>
        <taxon>Bacteria</taxon>
        <taxon>Bacillati</taxon>
        <taxon>Bacillota</taxon>
        <taxon>Clostridia</taxon>
        <taxon>Eubacteriales</taxon>
        <taxon>Clostridiaceae</taxon>
        <taxon>Clostridium</taxon>
    </lineage>
</organism>
<dbReference type="PANTHER" id="PTHR43792">
    <property type="entry name" value="GNAT FAMILY, PUTATIVE (AFU_ORTHOLOGUE AFUA_3G00765)-RELATED-RELATED"/>
    <property type="match status" value="1"/>
</dbReference>
<sequence>MVRKGLESERLFLKPLSFKELLHIKENDINNIEIIIDVKAISDSVKLAIKKKLEKMENISEDTQNWCTYWLIINKKNQIGVGFIGFKGLASENGYSEVGYSISPNYRRQRLMTEALETLIRWAYGFRECRGIVAKVSKGNIGSNKILNNCNFRVNSSTEQEDKYILEFRGYEEGN</sequence>
<proteinExistence type="predicted"/>
<dbReference type="InterPro" id="IPR000182">
    <property type="entry name" value="GNAT_dom"/>
</dbReference>
<evidence type="ECO:0000259" key="1">
    <source>
        <dbReference type="PROSITE" id="PS51186"/>
    </source>
</evidence>
<evidence type="ECO:0000313" key="2">
    <source>
        <dbReference type="EMBL" id="MPQ63266.1"/>
    </source>
</evidence>
<dbReference type="GO" id="GO:0016747">
    <property type="term" value="F:acyltransferase activity, transferring groups other than amino-acyl groups"/>
    <property type="evidence" value="ECO:0007669"/>
    <property type="project" value="InterPro"/>
</dbReference>
<gene>
    <name evidence="2" type="ORF">E4V82_14240</name>
</gene>
<dbReference type="PANTHER" id="PTHR43792:SF13">
    <property type="entry name" value="ACETYLTRANSFERASE"/>
    <property type="match status" value="1"/>
</dbReference>
<dbReference type="InterPro" id="IPR016181">
    <property type="entry name" value="Acyl_CoA_acyltransferase"/>
</dbReference>
<name>A0A5N7J3E7_9CLOT</name>
<keyword evidence="2" id="KW-0808">Transferase</keyword>
<reference evidence="2" key="1">
    <citation type="journal article" date="2019" name="Lett. Appl. Microbiol.">
        <title>A case of 'blown pack' spoilage of vacuum-packaged pork likely associated with Clostridium estertheticum in Canada.</title>
        <authorList>
            <person name="Zhang P."/>
            <person name="Ward P."/>
            <person name="McMullen L.M."/>
            <person name="Yang X."/>
        </authorList>
    </citation>
    <scope>NUCLEOTIDE SEQUENCE [LARGE SCALE GENOMIC DNA]</scope>
    <source>
        <strain evidence="2">MA19</strain>
    </source>
</reference>
<dbReference type="Pfam" id="PF13302">
    <property type="entry name" value="Acetyltransf_3"/>
    <property type="match status" value="1"/>
</dbReference>
<evidence type="ECO:0000313" key="3">
    <source>
        <dbReference type="Proteomes" id="UP000342249"/>
    </source>
</evidence>
<protein>
    <submittedName>
        <fullName evidence="2">N-acetyltransferase</fullName>
    </submittedName>
</protein>
<feature type="domain" description="N-acetyltransferase" evidence="1">
    <location>
        <begin position="22"/>
        <end position="175"/>
    </location>
</feature>
<dbReference type="SUPFAM" id="SSF55729">
    <property type="entry name" value="Acyl-CoA N-acyltransferases (Nat)"/>
    <property type="match status" value="1"/>
</dbReference>
<dbReference type="CDD" id="cd04301">
    <property type="entry name" value="NAT_SF"/>
    <property type="match status" value="1"/>
</dbReference>
<accession>A0A5N7J3E7</accession>
<dbReference type="Gene3D" id="3.40.630.30">
    <property type="match status" value="1"/>
</dbReference>
<dbReference type="EMBL" id="SPSF01000033">
    <property type="protein sequence ID" value="MPQ63266.1"/>
    <property type="molecule type" value="Genomic_DNA"/>
</dbReference>